<comment type="subcellular location">
    <subcellularLocation>
        <location evidence="1">Cell membrane</location>
        <topology evidence="1">Multi-pass membrane protein</topology>
    </subcellularLocation>
</comment>
<keyword evidence="6 12" id="KW-0472">Membrane</keyword>
<dbReference type="PRINTS" id="PR01523">
    <property type="entry name" value="S1PRECEPTOR"/>
</dbReference>
<reference evidence="14" key="3">
    <citation type="submission" date="2025-09" db="UniProtKB">
        <authorList>
            <consortium name="Ensembl"/>
        </authorList>
    </citation>
    <scope>IDENTIFICATION</scope>
</reference>
<evidence type="ECO:0000256" key="11">
    <source>
        <dbReference type="SAM" id="MobiDB-lite"/>
    </source>
</evidence>
<evidence type="ECO:0000256" key="8">
    <source>
        <dbReference type="ARBA" id="ARBA00023180"/>
    </source>
</evidence>
<keyword evidence="3 10" id="KW-0812">Transmembrane</keyword>
<keyword evidence="5 10" id="KW-0297">G-protein coupled receptor</keyword>
<dbReference type="GO" id="GO:0005886">
    <property type="term" value="C:plasma membrane"/>
    <property type="evidence" value="ECO:0007669"/>
    <property type="project" value="UniProtKB-SubCell"/>
</dbReference>
<keyword evidence="4 12" id="KW-1133">Transmembrane helix</keyword>
<reference evidence="14" key="2">
    <citation type="submission" date="2025-08" db="UniProtKB">
        <authorList>
            <consortium name="Ensembl"/>
        </authorList>
    </citation>
    <scope>IDENTIFICATION</scope>
</reference>
<evidence type="ECO:0000256" key="3">
    <source>
        <dbReference type="ARBA" id="ARBA00022692"/>
    </source>
</evidence>
<feature type="transmembrane region" description="Helical" evidence="12">
    <location>
        <begin position="224"/>
        <end position="245"/>
    </location>
</feature>
<feature type="transmembrane region" description="Helical" evidence="12">
    <location>
        <begin position="376"/>
        <end position="398"/>
    </location>
</feature>
<feature type="transmembrane region" description="Helical" evidence="12">
    <location>
        <begin position="428"/>
        <end position="451"/>
    </location>
</feature>
<dbReference type="OMA" id="LERHITM"/>
<evidence type="ECO:0000313" key="14">
    <source>
        <dbReference type="Ensembl" id="ENSTRUP00000010450.3"/>
    </source>
</evidence>
<evidence type="ECO:0000256" key="4">
    <source>
        <dbReference type="ARBA" id="ARBA00022989"/>
    </source>
</evidence>
<dbReference type="Pfam" id="PF00001">
    <property type="entry name" value="7tm_1"/>
    <property type="match status" value="1"/>
</dbReference>
<evidence type="ECO:0000259" key="13">
    <source>
        <dbReference type="PROSITE" id="PS50262"/>
    </source>
</evidence>
<feature type="domain" description="G-protein coupled receptors family 1 profile" evidence="13">
    <location>
        <begin position="236"/>
        <end position="487"/>
    </location>
</feature>
<dbReference type="SMART" id="SM01381">
    <property type="entry name" value="7TM_GPCR_Srsx"/>
    <property type="match status" value="1"/>
</dbReference>
<dbReference type="Ensembl" id="ENSTRUT00000010508.3">
    <property type="protein sequence ID" value="ENSTRUP00000010450.3"/>
    <property type="gene ID" value="ENSTRUG00000004396.3"/>
</dbReference>
<name>H2SDG9_TAKRU</name>
<dbReference type="GeneTree" id="ENSGT01050000244887"/>
<dbReference type="SUPFAM" id="SSF81321">
    <property type="entry name" value="Family A G protein-coupled receptor-like"/>
    <property type="match status" value="1"/>
</dbReference>
<keyword evidence="8" id="KW-0325">Glycoprotein</keyword>
<feature type="transmembrane region" description="Helical" evidence="12">
    <location>
        <begin position="335"/>
        <end position="356"/>
    </location>
</feature>
<dbReference type="PROSITE" id="PS00237">
    <property type="entry name" value="G_PROTEIN_RECEP_F1_1"/>
    <property type="match status" value="1"/>
</dbReference>
<dbReference type="GO" id="GO:0038036">
    <property type="term" value="F:sphingosine-1-phosphate receptor activity"/>
    <property type="evidence" value="ECO:0007669"/>
    <property type="project" value="InterPro"/>
</dbReference>
<evidence type="ECO:0000256" key="6">
    <source>
        <dbReference type="ARBA" id="ARBA00023136"/>
    </source>
</evidence>
<keyword evidence="2" id="KW-1003">Cell membrane</keyword>
<dbReference type="InterPro" id="IPR004061">
    <property type="entry name" value="S1P_rcpt"/>
</dbReference>
<evidence type="ECO:0000256" key="5">
    <source>
        <dbReference type="ARBA" id="ARBA00023040"/>
    </source>
</evidence>
<dbReference type="Gene3D" id="1.20.1070.10">
    <property type="entry name" value="Rhodopsin 7-helix transmembrane proteins"/>
    <property type="match status" value="1"/>
</dbReference>
<evidence type="ECO:0000256" key="9">
    <source>
        <dbReference type="ARBA" id="ARBA00023224"/>
    </source>
</evidence>
<evidence type="ECO:0000256" key="10">
    <source>
        <dbReference type="RuleBase" id="RU000688"/>
    </source>
</evidence>
<dbReference type="PROSITE" id="PS50262">
    <property type="entry name" value="G_PROTEIN_RECEP_F1_2"/>
    <property type="match status" value="1"/>
</dbReference>
<dbReference type="AlphaFoldDB" id="H2SDG9"/>
<gene>
    <name evidence="14" type="primary">s1pr5b</name>
</gene>
<organism evidence="14 15">
    <name type="scientific">Takifugu rubripes</name>
    <name type="common">Japanese pufferfish</name>
    <name type="synonym">Fugu rubripes</name>
    <dbReference type="NCBI Taxonomy" id="31033"/>
    <lineage>
        <taxon>Eukaryota</taxon>
        <taxon>Metazoa</taxon>
        <taxon>Chordata</taxon>
        <taxon>Craniata</taxon>
        <taxon>Vertebrata</taxon>
        <taxon>Euteleostomi</taxon>
        <taxon>Actinopterygii</taxon>
        <taxon>Neopterygii</taxon>
        <taxon>Teleostei</taxon>
        <taxon>Neoteleostei</taxon>
        <taxon>Acanthomorphata</taxon>
        <taxon>Eupercaria</taxon>
        <taxon>Tetraodontiformes</taxon>
        <taxon>Tetradontoidea</taxon>
        <taxon>Tetraodontidae</taxon>
        <taxon>Takifugu</taxon>
    </lineage>
</organism>
<reference evidence="14 15" key="1">
    <citation type="journal article" date="2011" name="Genome Biol. Evol.">
        <title>Integration of the genetic map and genome assembly of fugu facilitates insights into distinct features of genome evolution in teleosts and mammals.</title>
        <authorList>
            <person name="Kai W."/>
            <person name="Kikuchi K."/>
            <person name="Tohari S."/>
            <person name="Chew A.K."/>
            <person name="Tay A."/>
            <person name="Fujiwara A."/>
            <person name="Hosoya S."/>
            <person name="Suetake H."/>
            <person name="Naruse K."/>
            <person name="Brenner S."/>
            <person name="Suzuki Y."/>
            <person name="Venkatesh B."/>
        </authorList>
    </citation>
    <scope>NUCLEOTIDE SEQUENCE [LARGE SCALE GENOMIC DNA]</scope>
</reference>
<keyword evidence="9 10" id="KW-0807">Transducer</keyword>
<dbReference type="InParanoid" id="H2SDG9"/>
<dbReference type="PRINTS" id="PR00237">
    <property type="entry name" value="GPCRRHODOPSN"/>
</dbReference>
<feature type="transmembrane region" description="Helical" evidence="12">
    <location>
        <begin position="62"/>
        <end position="90"/>
    </location>
</feature>
<dbReference type="CDD" id="cd15348">
    <property type="entry name" value="7tmA_S1PR5_Edg8"/>
    <property type="match status" value="1"/>
</dbReference>
<dbReference type="FunCoup" id="H2SDG9">
    <property type="interactions" value="2"/>
</dbReference>
<keyword evidence="15" id="KW-1185">Reference proteome</keyword>
<keyword evidence="7 10" id="KW-0675">Receptor</keyword>
<feature type="transmembrane region" description="Helical" evidence="12">
    <location>
        <begin position="111"/>
        <end position="134"/>
    </location>
</feature>
<proteinExistence type="inferred from homology"/>
<dbReference type="STRING" id="31033.ENSTRUP00000010450"/>
<evidence type="ECO:0000313" key="15">
    <source>
        <dbReference type="Proteomes" id="UP000005226"/>
    </source>
</evidence>
<evidence type="ECO:0000256" key="1">
    <source>
        <dbReference type="ARBA" id="ARBA00004651"/>
    </source>
</evidence>
<dbReference type="InterPro" id="IPR000276">
    <property type="entry name" value="GPCR_Rhodpsn"/>
</dbReference>
<feature type="compositionally biased region" description="Low complexity" evidence="11">
    <location>
        <begin position="162"/>
        <end position="177"/>
    </location>
</feature>
<dbReference type="InterPro" id="IPR017452">
    <property type="entry name" value="GPCR_Rhodpsn_7TM"/>
</dbReference>
<dbReference type="PANTHER" id="PTHR22750">
    <property type="entry name" value="G-PROTEIN COUPLED RECEPTOR"/>
    <property type="match status" value="1"/>
</dbReference>
<evidence type="ECO:0000256" key="12">
    <source>
        <dbReference type="SAM" id="Phobius"/>
    </source>
</evidence>
<protein>
    <submittedName>
        <fullName evidence="14">Sphingosine-1-phosphate receptor 5b</fullName>
    </submittedName>
</protein>
<accession>H2SDG9</accession>
<comment type="similarity">
    <text evidence="10">Belongs to the G-protein coupled receptor 1 family.</text>
</comment>
<dbReference type="Proteomes" id="UP000005226">
    <property type="component" value="Chromosome 17"/>
</dbReference>
<dbReference type="PRINTS" id="PR00642">
    <property type="entry name" value="EDG1RECEPTOR"/>
</dbReference>
<sequence length="566" mass="63474">MLFNACARVQHTSLYCGKQPRVCTCCVVISWSPRCDGWMEDEHDGKEGTFQHRSLHSQSTQLAFVFFNAVLPCSPVCIVLTTVILLLCVCSGWKLEGQLTEEHHLLVERETFGITFVLFLLLSVPVTDGIHAVLRGFVFYPRHHVEGNDFVVSGCQQNQRRSSPSMEASTSTSVPTFLPSPTPSSPRYRHFFQEYQAISVLVEHYNYTGKLKDRYREGLKPEGIAFLVVCLLIVLENAVVLVAIWRNKKFHLPMYYLLGNLTLSDLLAGITYMANIIMSGPNTLKLTPLLWFLREGGVFITLAASVISLLAIAIERHVTMVTMRPYHGAKRGRMVALIGASWALAGFLGVLPILGWNCIHSLDQCSTVLPLYAKSYILFCVTVFSAVLLAIVVLYVRVFRIVRINTQRQRLGLSGSLRKGLARKSQKYIALLKTVTIVLGVFIACWLPLFLLLLLDFFCPTRIWLLYKADYFLGVAMVNSLLNPIIYTLTSKDMRRAILRLLCRPCLMTKDGQVKKIGMPFLECSFSKTELPSQKLEGGVETTVSSGNVITTPSPIKALYPKLFKS</sequence>
<dbReference type="eggNOG" id="ENOG502QSWN">
    <property type="taxonomic scope" value="Eukaryota"/>
</dbReference>
<feature type="region of interest" description="Disordered" evidence="11">
    <location>
        <begin position="161"/>
        <end position="182"/>
    </location>
</feature>
<evidence type="ECO:0000256" key="7">
    <source>
        <dbReference type="ARBA" id="ARBA00023170"/>
    </source>
</evidence>
<evidence type="ECO:0000256" key="2">
    <source>
        <dbReference type="ARBA" id="ARBA00022475"/>
    </source>
</evidence>
<feature type="transmembrane region" description="Helical" evidence="12">
    <location>
        <begin position="471"/>
        <end position="490"/>
    </location>
</feature>
<feature type="transmembrane region" description="Helical" evidence="12">
    <location>
        <begin position="297"/>
        <end position="314"/>
    </location>
</feature>
<dbReference type="HOGENOM" id="CLU_047979_1_0_1"/>